<evidence type="ECO:0000313" key="2">
    <source>
        <dbReference type="EMBL" id="MBC3794510.1"/>
    </source>
</evidence>
<sequence>MKKRNLCKLLTLSCGLLALILHIATDFINWAGHDARPIGIALGLVSAIFGAQWVEYQKRLDATASQPGWPVWLRRLLY</sequence>
<organism evidence="2 3">
    <name type="scientific">Spirosoma utsteinense</name>
    <dbReference type="NCBI Taxonomy" id="2585773"/>
    <lineage>
        <taxon>Bacteria</taxon>
        <taxon>Pseudomonadati</taxon>
        <taxon>Bacteroidota</taxon>
        <taxon>Cytophagia</taxon>
        <taxon>Cytophagales</taxon>
        <taxon>Cytophagaceae</taxon>
        <taxon>Spirosoma</taxon>
    </lineage>
</organism>
<keyword evidence="1" id="KW-0812">Transmembrane</keyword>
<dbReference type="GO" id="GO:0008233">
    <property type="term" value="F:peptidase activity"/>
    <property type="evidence" value="ECO:0007669"/>
    <property type="project" value="UniProtKB-KW"/>
</dbReference>
<feature type="transmembrane region" description="Helical" evidence="1">
    <location>
        <begin position="36"/>
        <end position="54"/>
    </location>
</feature>
<comment type="caution">
    <text evidence="2">The sequence shown here is derived from an EMBL/GenBank/DDBJ whole genome shotgun (WGS) entry which is preliminary data.</text>
</comment>
<protein>
    <submittedName>
        <fullName evidence="2">Membrane associated rhomboid family serine protease</fullName>
    </submittedName>
</protein>
<keyword evidence="1" id="KW-1133">Transmembrane helix</keyword>
<keyword evidence="1" id="KW-0472">Membrane</keyword>
<keyword evidence="2" id="KW-0645">Protease</keyword>
<keyword evidence="3" id="KW-1185">Reference proteome</keyword>
<dbReference type="Proteomes" id="UP000700732">
    <property type="component" value="Unassembled WGS sequence"/>
</dbReference>
<keyword evidence="2" id="KW-0378">Hydrolase</keyword>
<dbReference type="EMBL" id="VFIA01000048">
    <property type="protein sequence ID" value="MBC3794510.1"/>
    <property type="molecule type" value="Genomic_DNA"/>
</dbReference>
<evidence type="ECO:0000256" key="1">
    <source>
        <dbReference type="SAM" id="Phobius"/>
    </source>
</evidence>
<gene>
    <name evidence="2" type="ORF">FH603_5039</name>
</gene>
<proteinExistence type="predicted"/>
<name>A0ABR6WD63_9BACT</name>
<dbReference type="GO" id="GO:0006508">
    <property type="term" value="P:proteolysis"/>
    <property type="evidence" value="ECO:0007669"/>
    <property type="project" value="UniProtKB-KW"/>
</dbReference>
<dbReference type="RefSeq" id="WP_186741116.1">
    <property type="nucleotide sequence ID" value="NZ_VFIA01000048.1"/>
</dbReference>
<evidence type="ECO:0000313" key="3">
    <source>
        <dbReference type="Proteomes" id="UP000700732"/>
    </source>
</evidence>
<accession>A0ABR6WD63</accession>
<reference evidence="2 3" key="1">
    <citation type="submission" date="2019-06" db="EMBL/GenBank/DDBJ databases">
        <title>Spirosoma utsteinense sp. nov. isolated from Antarctic ice-free soils.</title>
        <authorList>
            <person name="Tahon G."/>
        </authorList>
    </citation>
    <scope>NUCLEOTIDE SEQUENCE [LARGE SCALE GENOMIC DNA]</scope>
    <source>
        <strain evidence="2 3">LMG 31447</strain>
    </source>
</reference>